<dbReference type="PANTHER" id="PTHR12993">
    <property type="entry name" value="N-ACETYLGLUCOSAMINYL-PHOSPHATIDYLINOSITOL DE-N-ACETYLASE-RELATED"/>
    <property type="match status" value="1"/>
</dbReference>
<accession>A0A1M5B3U4</accession>
<name>A0A1M5B3U4_9BACE</name>
<protein>
    <submittedName>
        <fullName evidence="1">N-acetylglucosaminyl deacetylase, LmbE family</fullName>
    </submittedName>
</protein>
<evidence type="ECO:0000313" key="1">
    <source>
        <dbReference type="EMBL" id="SHF36997.1"/>
    </source>
</evidence>
<dbReference type="SUPFAM" id="SSF102588">
    <property type="entry name" value="LmbE-like"/>
    <property type="match status" value="1"/>
</dbReference>
<dbReference type="EMBL" id="FQVD01000017">
    <property type="protein sequence ID" value="SHF36997.1"/>
    <property type="molecule type" value="Genomic_DNA"/>
</dbReference>
<dbReference type="Proteomes" id="UP000184436">
    <property type="component" value="Unassembled WGS sequence"/>
</dbReference>
<sequence>MNIIIDFIRRIRVLFIRQLISHKSLFPMPETAFIFAPHPDDEAFGCCGLMQRMMAEGKRVELIIMTGGGKSHSGCCSLSEESLVNERRRLAVKAASIYGLIKERIHFLDFPDGGISKEYLEINRLKTLLNDLLKDNTDVAVFYPHRKGEGWPDHIHTSEIVADLCKEMQTKITQYEYCVWFWFYSCWRIDWKRARILKMNNEEYRYKQQAIDAYILPKAPCGKPWSGVLPDVFVEANRWSRELYFEVR</sequence>
<reference evidence="1 2" key="1">
    <citation type="submission" date="2016-11" db="EMBL/GenBank/DDBJ databases">
        <authorList>
            <person name="Jaros S."/>
            <person name="Januszkiewicz K."/>
            <person name="Wedrychowicz H."/>
        </authorList>
    </citation>
    <scope>NUCLEOTIDE SEQUENCE [LARGE SCALE GENOMIC DNA]</scope>
    <source>
        <strain evidence="1 2">DSM 26883</strain>
    </source>
</reference>
<organism evidence="1 2">
    <name type="scientific">Bacteroides faecichinchillae</name>
    <dbReference type="NCBI Taxonomy" id="871325"/>
    <lineage>
        <taxon>Bacteria</taxon>
        <taxon>Pseudomonadati</taxon>
        <taxon>Bacteroidota</taxon>
        <taxon>Bacteroidia</taxon>
        <taxon>Bacteroidales</taxon>
        <taxon>Bacteroidaceae</taxon>
        <taxon>Bacteroides</taxon>
    </lineage>
</organism>
<dbReference type="STRING" id="871325.SAMN05444349_11752"/>
<gene>
    <name evidence="1" type="ORF">SAMN05444349_11752</name>
</gene>
<keyword evidence="2" id="KW-1185">Reference proteome</keyword>
<evidence type="ECO:0000313" key="2">
    <source>
        <dbReference type="Proteomes" id="UP000184436"/>
    </source>
</evidence>
<dbReference type="PANTHER" id="PTHR12993:SF11">
    <property type="entry name" value="N-ACETYLGLUCOSAMINYL-PHOSPHATIDYLINOSITOL DE-N-ACETYLASE"/>
    <property type="match status" value="1"/>
</dbReference>
<dbReference type="Gene3D" id="3.40.50.10320">
    <property type="entry name" value="LmbE-like"/>
    <property type="match status" value="1"/>
</dbReference>
<dbReference type="AlphaFoldDB" id="A0A1M5B3U4"/>
<dbReference type="GO" id="GO:0016811">
    <property type="term" value="F:hydrolase activity, acting on carbon-nitrogen (but not peptide) bonds, in linear amides"/>
    <property type="evidence" value="ECO:0007669"/>
    <property type="project" value="TreeGrafter"/>
</dbReference>
<proteinExistence type="predicted"/>
<dbReference type="RefSeq" id="WP_033886807.1">
    <property type="nucleotide sequence ID" value="NZ_FQVD01000017.1"/>
</dbReference>
<dbReference type="InterPro" id="IPR003737">
    <property type="entry name" value="GlcNAc_PI_deacetylase-related"/>
</dbReference>
<dbReference type="OrthoDB" id="9790023at2"/>
<dbReference type="InterPro" id="IPR024078">
    <property type="entry name" value="LmbE-like_dom_sf"/>
</dbReference>
<dbReference type="Pfam" id="PF02585">
    <property type="entry name" value="PIG-L"/>
    <property type="match status" value="1"/>
</dbReference>